<accession>A0A645IGQ8</accession>
<protein>
    <submittedName>
        <fullName evidence="2">Uncharacterized protein</fullName>
    </submittedName>
</protein>
<keyword evidence="1" id="KW-0472">Membrane</keyword>
<proteinExistence type="predicted"/>
<organism evidence="2">
    <name type="scientific">bioreactor metagenome</name>
    <dbReference type="NCBI Taxonomy" id="1076179"/>
    <lineage>
        <taxon>unclassified sequences</taxon>
        <taxon>metagenomes</taxon>
        <taxon>ecological metagenomes</taxon>
    </lineage>
</organism>
<reference evidence="2" key="1">
    <citation type="submission" date="2019-08" db="EMBL/GenBank/DDBJ databases">
        <authorList>
            <person name="Kucharzyk K."/>
            <person name="Murdoch R.W."/>
            <person name="Higgins S."/>
            <person name="Loffler F."/>
        </authorList>
    </citation>
    <scope>NUCLEOTIDE SEQUENCE</scope>
</reference>
<dbReference type="EMBL" id="VSSQ01114700">
    <property type="protein sequence ID" value="MPN50481.1"/>
    <property type="molecule type" value="Genomic_DNA"/>
</dbReference>
<comment type="caution">
    <text evidence="2">The sequence shown here is derived from an EMBL/GenBank/DDBJ whole genome shotgun (WGS) entry which is preliminary data.</text>
</comment>
<dbReference type="AlphaFoldDB" id="A0A645IGQ8"/>
<feature type="transmembrane region" description="Helical" evidence="1">
    <location>
        <begin position="6"/>
        <end position="27"/>
    </location>
</feature>
<sequence>MSTLQAINSIITVAYYLSSAFFLAAIVKVFIKTRNILDAILYSIIMIPFVLRILRLK</sequence>
<evidence type="ECO:0000256" key="1">
    <source>
        <dbReference type="SAM" id="Phobius"/>
    </source>
</evidence>
<feature type="transmembrane region" description="Helical" evidence="1">
    <location>
        <begin position="39"/>
        <end position="56"/>
    </location>
</feature>
<name>A0A645IGQ8_9ZZZZ</name>
<evidence type="ECO:0000313" key="2">
    <source>
        <dbReference type="EMBL" id="MPN50481.1"/>
    </source>
</evidence>
<keyword evidence="1" id="KW-0812">Transmembrane</keyword>
<gene>
    <name evidence="2" type="ORF">SDC9_198108</name>
</gene>
<keyword evidence="1" id="KW-1133">Transmembrane helix</keyword>